<dbReference type="Proteomes" id="UP000234323">
    <property type="component" value="Unassembled WGS sequence"/>
</dbReference>
<comment type="caution">
    <text evidence="2">The sequence shown here is derived from an EMBL/GenBank/DDBJ whole genome shotgun (WGS) entry which is preliminary data.</text>
</comment>
<dbReference type="EMBL" id="LLXI01003016">
    <property type="protein sequence ID" value="PKY58448.1"/>
    <property type="molecule type" value="Genomic_DNA"/>
</dbReference>
<evidence type="ECO:0000313" key="2">
    <source>
        <dbReference type="EMBL" id="PKY58448.1"/>
    </source>
</evidence>
<keyword evidence="3" id="KW-1185">Reference proteome</keyword>
<organism evidence="2 3">
    <name type="scientific">Rhizophagus irregularis</name>
    <dbReference type="NCBI Taxonomy" id="588596"/>
    <lineage>
        <taxon>Eukaryota</taxon>
        <taxon>Fungi</taxon>
        <taxon>Fungi incertae sedis</taxon>
        <taxon>Mucoromycota</taxon>
        <taxon>Glomeromycotina</taxon>
        <taxon>Glomeromycetes</taxon>
        <taxon>Glomerales</taxon>
        <taxon>Glomeraceae</taxon>
        <taxon>Rhizophagus</taxon>
    </lineage>
</organism>
<evidence type="ECO:0000256" key="1">
    <source>
        <dbReference type="SAM" id="MobiDB-lite"/>
    </source>
</evidence>
<evidence type="ECO:0000313" key="3">
    <source>
        <dbReference type="Proteomes" id="UP000234323"/>
    </source>
</evidence>
<feature type="region of interest" description="Disordered" evidence="1">
    <location>
        <begin position="189"/>
        <end position="214"/>
    </location>
</feature>
<sequence length="214" mass="24191">MDDSESECSSADDEFGFTFLSTPKTLPPILLDVEMTPVDYTVTPETFQKKGKQKVCVIDDKQVKDQSTMANPIVNTSVKTPQFILTGYKEADDELGPLCYVKQRISLEQPNLKKAPNKLKAKNIPNTKSRKSGQQSVDAVLQVLEVQEVQVWKDFSIIKSSQEFQVRQELQQQVQQLQQQLSSLQEQLQEASSRDELVEQQQAPPPPLTSSEQY</sequence>
<gene>
    <name evidence="2" type="ORF">RhiirA4_480369</name>
</gene>
<dbReference type="AlphaFoldDB" id="A0A2I1HHW3"/>
<reference evidence="2 3" key="1">
    <citation type="submission" date="2015-10" db="EMBL/GenBank/DDBJ databases">
        <title>Genome analyses suggest a sexual origin of heterokaryosis in a supposedly ancient asexual fungus.</title>
        <authorList>
            <person name="Ropars J."/>
            <person name="Sedzielewska K."/>
            <person name="Noel J."/>
            <person name="Charron P."/>
            <person name="Farinelli L."/>
            <person name="Marton T."/>
            <person name="Kruger M."/>
            <person name="Pelin A."/>
            <person name="Brachmann A."/>
            <person name="Corradi N."/>
        </authorList>
    </citation>
    <scope>NUCLEOTIDE SEQUENCE [LARGE SCALE GENOMIC DNA]</scope>
    <source>
        <strain evidence="2 3">A4</strain>
    </source>
</reference>
<proteinExistence type="predicted"/>
<accession>A0A2I1HHW3</accession>
<name>A0A2I1HHW3_9GLOM</name>
<protein>
    <submittedName>
        <fullName evidence="2">Uncharacterized protein</fullName>
    </submittedName>
</protein>